<dbReference type="PANTHER" id="PTHR10815:SF13">
    <property type="entry name" value="METHYLATED-DNA--PROTEIN-CYSTEINE METHYLTRANSFERASE"/>
    <property type="match status" value="1"/>
</dbReference>
<organism evidence="10 11">
    <name type="scientific">Sphingobacterium oryzagri</name>
    <dbReference type="NCBI Taxonomy" id="3025669"/>
    <lineage>
        <taxon>Bacteria</taxon>
        <taxon>Pseudomonadati</taxon>
        <taxon>Bacteroidota</taxon>
        <taxon>Sphingobacteriia</taxon>
        <taxon>Sphingobacteriales</taxon>
        <taxon>Sphingobacteriaceae</taxon>
        <taxon>Sphingobacterium</taxon>
    </lineage>
</organism>
<evidence type="ECO:0000259" key="9">
    <source>
        <dbReference type="PROSITE" id="PS01124"/>
    </source>
</evidence>
<evidence type="ECO:0000313" key="10">
    <source>
        <dbReference type="EMBL" id="WDF69548.1"/>
    </source>
</evidence>
<comment type="catalytic activity">
    <reaction evidence="1">
        <text>a 4-O-methyl-thymidine in DNA + L-cysteinyl-[protein] = a thymidine in DNA + S-methyl-L-cysteinyl-[protein]</text>
        <dbReference type="Rhea" id="RHEA:53428"/>
        <dbReference type="Rhea" id="RHEA-COMP:10131"/>
        <dbReference type="Rhea" id="RHEA-COMP:10132"/>
        <dbReference type="Rhea" id="RHEA-COMP:13555"/>
        <dbReference type="Rhea" id="RHEA-COMP:13556"/>
        <dbReference type="ChEBI" id="CHEBI:29950"/>
        <dbReference type="ChEBI" id="CHEBI:82612"/>
        <dbReference type="ChEBI" id="CHEBI:137386"/>
        <dbReference type="ChEBI" id="CHEBI:137387"/>
        <dbReference type="EC" id="2.1.1.63"/>
    </reaction>
</comment>
<dbReference type="Gene3D" id="1.10.10.10">
    <property type="entry name" value="Winged helix-like DNA-binding domain superfamily/Winged helix DNA-binding domain"/>
    <property type="match status" value="1"/>
</dbReference>
<evidence type="ECO:0000256" key="2">
    <source>
        <dbReference type="ARBA" id="ARBA00022603"/>
    </source>
</evidence>
<dbReference type="InterPro" id="IPR009057">
    <property type="entry name" value="Homeodomain-like_sf"/>
</dbReference>
<dbReference type="Gene3D" id="1.10.10.60">
    <property type="entry name" value="Homeodomain-like"/>
    <property type="match status" value="2"/>
</dbReference>
<dbReference type="SUPFAM" id="SSF46767">
    <property type="entry name" value="Methylated DNA-protein cysteine methyltransferase, C-terminal domain"/>
    <property type="match status" value="1"/>
</dbReference>
<dbReference type="Gene3D" id="3.30.160.70">
    <property type="entry name" value="Methylated DNA-protein cysteine methyltransferase domain"/>
    <property type="match status" value="1"/>
</dbReference>
<dbReference type="InterPro" id="IPR036217">
    <property type="entry name" value="MethylDNA_cys_MeTrfase_DNAb"/>
</dbReference>
<name>A0ABY7WK48_9SPHI</name>
<keyword evidence="4" id="KW-0227">DNA damage</keyword>
<comment type="catalytic activity">
    <reaction evidence="8">
        <text>a 6-O-methyl-2'-deoxyguanosine in DNA + L-cysteinyl-[protein] = S-methyl-L-cysteinyl-[protein] + a 2'-deoxyguanosine in DNA</text>
        <dbReference type="Rhea" id="RHEA:24000"/>
        <dbReference type="Rhea" id="RHEA-COMP:10131"/>
        <dbReference type="Rhea" id="RHEA-COMP:10132"/>
        <dbReference type="Rhea" id="RHEA-COMP:11367"/>
        <dbReference type="Rhea" id="RHEA-COMP:11368"/>
        <dbReference type="ChEBI" id="CHEBI:29950"/>
        <dbReference type="ChEBI" id="CHEBI:82612"/>
        <dbReference type="ChEBI" id="CHEBI:85445"/>
        <dbReference type="ChEBI" id="CHEBI:85448"/>
        <dbReference type="EC" id="2.1.1.63"/>
    </reaction>
</comment>
<dbReference type="Pfam" id="PF12833">
    <property type="entry name" value="HTH_18"/>
    <property type="match status" value="1"/>
</dbReference>
<dbReference type="SMART" id="SM00342">
    <property type="entry name" value="HTH_ARAC"/>
    <property type="match status" value="1"/>
</dbReference>
<dbReference type="PROSITE" id="PS01124">
    <property type="entry name" value="HTH_ARAC_FAMILY_2"/>
    <property type="match status" value="1"/>
</dbReference>
<dbReference type="Proteomes" id="UP001221558">
    <property type="component" value="Chromosome"/>
</dbReference>
<dbReference type="EMBL" id="CP117880">
    <property type="protein sequence ID" value="WDF69548.1"/>
    <property type="molecule type" value="Genomic_DNA"/>
</dbReference>
<protein>
    <submittedName>
        <fullName evidence="10">Methylated-DNA--[protein]-cysteine S-methyltransferase</fullName>
        <ecNumber evidence="10">2.1.1.63</ecNumber>
    </submittedName>
</protein>
<dbReference type="InterPro" id="IPR014048">
    <property type="entry name" value="MethylDNA_cys_MeTrfase_DNA-bd"/>
</dbReference>
<evidence type="ECO:0000256" key="8">
    <source>
        <dbReference type="ARBA" id="ARBA00049348"/>
    </source>
</evidence>
<dbReference type="InterPro" id="IPR018060">
    <property type="entry name" value="HTH_AraC"/>
</dbReference>
<dbReference type="SUPFAM" id="SSF46689">
    <property type="entry name" value="Homeodomain-like"/>
    <property type="match status" value="2"/>
</dbReference>
<sequence>MEKQQDRVNYERIANAIDFLQKNFREQPSLAAIAAHVHVSPEHFQRIFQEWAGTSPKKFLQYTSIQHAKHLLAHQQTNLFDTSFQLGLSSTSRLHDLFVQIEGMTPAEYKQGGKQLLIKHAHYSSPFGGLLIASTGKGICHVAFDNANEDITETLFAKYPLAHFVNEPAEMHRDVLAFFHRDWSNLKAIKLHLRGTAFQLQVWEALLKIPAGQLYSYQQIANQIGNRAASRAVGTAIGSNPIAYLIPCHRVIQTSGLLGGYRWGLLRKTAIIAWESALTAKSYDETI</sequence>
<keyword evidence="7" id="KW-0234">DNA repair</keyword>
<keyword evidence="11" id="KW-1185">Reference proteome</keyword>
<dbReference type="SUPFAM" id="SSF53155">
    <property type="entry name" value="Methylated DNA-protein cysteine methyltransferase domain"/>
    <property type="match status" value="1"/>
</dbReference>
<evidence type="ECO:0000256" key="7">
    <source>
        <dbReference type="ARBA" id="ARBA00023204"/>
    </source>
</evidence>
<dbReference type="CDD" id="cd06445">
    <property type="entry name" value="ATase"/>
    <property type="match status" value="1"/>
</dbReference>
<evidence type="ECO:0000256" key="6">
    <source>
        <dbReference type="ARBA" id="ARBA00023163"/>
    </source>
</evidence>
<evidence type="ECO:0000256" key="4">
    <source>
        <dbReference type="ARBA" id="ARBA00022763"/>
    </source>
</evidence>
<keyword evidence="2 10" id="KW-0489">Methyltransferase</keyword>
<dbReference type="InterPro" id="IPR008332">
    <property type="entry name" value="MethylG_MeTrfase_N"/>
</dbReference>
<gene>
    <name evidence="10" type="ORF">PQ465_04015</name>
</gene>
<dbReference type="RefSeq" id="WP_274268262.1">
    <property type="nucleotide sequence ID" value="NZ_CP117880.1"/>
</dbReference>
<evidence type="ECO:0000256" key="1">
    <source>
        <dbReference type="ARBA" id="ARBA00001286"/>
    </source>
</evidence>
<feature type="domain" description="HTH araC/xylS-type" evidence="9">
    <location>
        <begin position="14"/>
        <end position="112"/>
    </location>
</feature>
<dbReference type="NCBIfam" id="TIGR00589">
    <property type="entry name" value="ogt"/>
    <property type="match status" value="1"/>
</dbReference>
<evidence type="ECO:0000313" key="11">
    <source>
        <dbReference type="Proteomes" id="UP001221558"/>
    </source>
</evidence>
<dbReference type="PROSITE" id="PS00374">
    <property type="entry name" value="MGMT"/>
    <property type="match status" value="1"/>
</dbReference>
<dbReference type="EC" id="2.1.1.63" evidence="10"/>
<reference evidence="10 11" key="1">
    <citation type="submission" date="2023-02" db="EMBL/GenBank/DDBJ databases">
        <title>Genome sequence of Sphingobacterium sp. KACC 22765.</title>
        <authorList>
            <person name="Kim S."/>
            <person name="Heo J."/>
            <person name="Kwon S.-W."/>
        </authorList>
    </citation>
    <scope>NUCLEOTIDE SEQUENCE [LARGE SCALE GENOMIC DNA]</scope>
    <source>
        <strain evidence="10 11">KACC 22765</strain>
    </source>
</reference>
<dbReference type="PANTHER" id="PTHR10815">
    <property type="entry name" value="METHYLATED-DNA--PROTEIN-CYSTEINE METHYLTRANSFERASE"/>
    <property type="match status" value="1"/>
</dbReference>
<dbReference type="InterPro" id="IPR001497">
    <property type="entry name" value="MethylDNA_cys_MeTrfase_AS"/>
</dbReference>
<evidence type="ECO:0000256" key="3">
    <source>
        <dbReference type="ARBA" id="ARBA00022679"/>
    </source>
</evidence>
<dbReference type="GO" id="GO:0032259">
    <property type="term" value="P:methylation"/>
    <property type="evidence" value="ECO:0007669"/>
    <property type="project" value="UniProtKB-KW"/>
</dbReference>
<dbReference type="Pfam" id="PF02870">
    <property type="entry name" value="Methyltransf_1N"/>
    <property type="match status" value="1"/>
</dbReference>
<accession>A0ABY7WK48</accession>
<dbReference type="InterPro" id="IPR036388">
    <property type="entry name" value="WH-like_DNA-bd_sf"/>
</dbReference>
<keyword evidence="6" id="KW-0804">Transcription</keyword>
<dbReference type="GO" id="GO:0003908">
    <property type="term" value="F:methylated-DNA-[protein]-cysteine S-methyltransferase activity"/>
    <property type="evidence" value="ECO:0007669"/>
    <property type="project" value="UniProtKB-EC"/>
</dbReference>
<dbReference type="Pfam" id="PF01035">
    <property type="entry name" value="DNA_binding_1"/>
    <property type="match status" value="1"/>
</dbReference>
<evidence type="ECO:0000256" key="5">
    <source>
        <dbReference type="ARBA" id="ARBA00023015"/>
    </source>
</evidence>
<dbReference type="InterPro" id="IPR036631">
    <property type="entry name" value="MGMT_N_sf"/>
</dbReference>
<keyword evidence="5" id="KW-0805">Transcription regulation</keyword>
<proteinExistence type="predicted"/>
<keyword evidence="3 10" id="KW-0808">Transferase</keyword>